<accession>A0A6S6SE99</accession>
<proteinExistence type="predicted"/>
<gene>
    <name evidence="2" type="ORF">HELGO_WM2776</name>
</gene>
<feature type="domain" description="DUF1835" evidence="1">
    <location>
        <begin position="5"/>
        <end position="111"/>
    </location>
</feature>
<sequence>MNKTLHITNGDVAVDIMKEAGVEGDFLPWRDILHEGVVPAGLSLEVLSKTRIAYISQDYGTFEDVKHSFESRDSMMRSLERYEKILLWFEHDLYDQLQLLQILDFLHTHPVSCTLSIICTDNYLGMCAPSEMLELQKYETAISKEHLSLGAECWKAFTSPNPLVWQDFLKKDTSLLPFLECAVLRLLEEYPSEKNGLSRTANIALEVIAKGESKPGRVFGEYIKTEERRFLGDSSFWNILKEMLEAKTPLLKINMPLLPINPKQSIEITQMGREVLDGTKHWLMLEEIDKWIGGVHLTHDNLWVWDGQTLKRLEG</sequence>
<dbReference type="AlphaFoldDB" id="A0A6S6SE99"/>
<evidence type="ECO:0000259" key="1">
    <source>
        <dbReference type="Pfam" id="PF08874"/>
    </source>
</evidence>
<dbReference type="EMBL" id="CACVAS010000030">
    <property type="protein sequence ID" value="CAA6803304.1"/>
    <property type="molecule type" value="Genomic_DNA"/>
</dbReference>
<protein>
    <recommendedName>
        <fullName evidence="1">DUF1835 domain-containing protein</fullName>
    </recommendedName>
</protein>
<dbReference type="Pfam" id="PF08874">
    <property type="entry name" value="DUF1835"/>
    <property type="match status" value="1"/>
</dbReference>
<reference evidence="2" key="1">
    <citation type="submission" date="2020-01" db="EMBL/GenBank/DDBJ databases">
        <authorList>
            <person name="Meier V. D."/>
            <person name="Meier V D."/>
        </authorList>
    </citation>
    <scope>NUCLEOTIDE SEQUENCE</scope>
    <source>
        <strain evidence="2">HLG_WM_MAG_01</strain>
    </source>
</reference>
<name>A0A6S6SE99_9BACT</name>
<dbReference type="InterPro" id="IPR014973">
    <property type="entry name" value="DUF1835"/>
</dbReference>
<organism evidence="2">
    <name type="scientific">uncultured Sulfurovum sp</name>
    <dbReference type="NCBI Taxonomy" id="269237"/>
    <lineage>
        <taxon>Bacteria</taxon>
        <taxon>Pseudomonadati</taxon>
        <taxon>Campylobacterota</taxon>
        <taxon>Epsilonproteobacteria</taxon>
        <taxon>Campylobacterales</taxon>
        <taxon>Sulfurovaceae</taxon>
        <taxon>Sulfurovum</taxon>
        <taxon>environmental samples</taxon>
    </lineage>
</organism>
<evidence type="ECO:0000313" key="2">
    <source>
        <dbReference type="EMBL" id="CAA6803304.1"/>
    </source>
</evidence>